<evidence type="ECO:0000313" key="3">
    <source>
        <dbReference type="Proteomes" id="UP000033483"/>
    </source>
</evidence>
<gene>
    <name evidence="2" type="ORF">TD95_002393</name>
</gene>
<keyword evidence="1" id="KW-0732">Signal</keyword>
<comment type="caution">
    <text evidence="2">The sequence shown here is derived from an EMBL/GenBank/DDBJ whole genome shotgun (WGS) entry which is preliminary data.</text>
</comment>
<dbReference type="OrthoDB" id="3241054at2759"/>
<protein>
    <submittedName>
        <fullName evidence="2">Uncharacterized protein</fullName>
    </submittedName>
</protein>
<accession>A0A0F4ZCD3</accession>
<dbReference type="InterPro" id="IPR021476">
    <property type="entry name" value="Egh16-like"/>
</dbReference>
<dbReference type="AlphaFoldDB" id="A0A0F4ZCD3"/>
<dbReference type="Proteomes" id="UP000033483">
    <property type="component" value="Unassembled WGS sequence"/>
</dbReference>
<proteinExistence type="predicted"/>
<dbReference type="Pfam" id="PF11327">
    <property type="entry name" value="Egh16-like"/>
    <property type="match status" value="1"/>
</dbReference>
<dbReference type="EMBL" id="LAEV01001630">
    <property type="protein sequence ID" value="KKA27553.1"/>
    <property type="molecule type" value="Genomic_DNA"/>
</dbReference>
<evidence type="ECO:0000313" key="2">
    <source>
        <dbReference type="EMBL" id="KKA27553.1"/>
    </source>
</evidence>
<feature type="chain" id="PRO_5002482381" evidence="1">
    <location>
        <begin position="22"/>
        <end position="158"/>
    </location>
</feature>
<sequence>MYFSTTTISLLVASLASTVSAHGHLVNPAALKNTTPLQDIRIPVNGCGTGVVTTGPVQATFKAGSTANAIWSVTNGDGAGPLSVKFDTSGAGTNFNTVAQITTNLDGQNGGVPNSFPRGDHTIVFKVPNTKCARCVMQVRQAITGNNGFGSCAVVSIQ</sequence>
<evidence type="ECO:0000256" key="1">
    <source>
        <dbReference type="SAM" id="SignalP"/>
    </source>
</evidence>
<reference evidence="2 3" key="1">
    <citation type="submission" date="2015-03" db="EMBL/GenBank/DDBJ databases">
        <authorList>
            <person name="Radwan O."/>
            <person name="Al-Naeli F.A."/>
            <person name="Rendon G.A."/>
            <person name="Fields C."/>
        </authorList>
    </citation>
    <scope>NUCLEOTIDE SEQUENCE [LARGE SCALE GENOMIC DNA]</scope>
    <source>
        <strain evidence="2">CR-DP1</strain>
    </source>
</reference>
<feature type="signal peptide" evidence="1">
    <location>
        <begin position="1"/>
        <end position="21"/>
    </location>
</feature>
<keyword evidence="3" id="KW-1185">Reference proteome</keyword>
<organism evidence="2 3">
    <name type="scientific">Thielaviopsis punctulata</name>
    <dbReference type="NCBI Taxonomy" id="72032"/>
    <lineage>
        <taxon>Eukaryota</taxon>
        <taxon>Fungi</taxon>
        <taxon>Dikarya</taxon>
        <taxon>Ascomycota</taxon>
        <taxon>Pezizomycotina</taxon>
        <taxon>Sordariomycetes</taxon>
        <taxon>Hypocreomycetidae</taxon>
        <taxon>Microascales</taxon>
        <taxon>Ceratocystidaceae</taxon>
        <taxon>Thielaviopsis</taxon>
    </lineage>
</organism>
<name>A0A0F4ZCD3_9PEZI</name>